<organism evidence="3 4">
    <name type="scientific">Kingdonia uniflora</name>
    <dbReference type="NCBI Taxonomy" id="39325"/>
    <lineage>
        <taxon>Eukaryota</taxon>
        <taxon>Viridiplantae</taxon>
        <taxon>Streptophyta</taxon>
        <taxon>Embryophyta</taxon>
        <taxon>Tracheophyta</taxon>
        <taxon>Spermatophyta</taxon>
        <taxon>Magnoliopsida</taxon>
        <taxon>Ranunculales</taxon>
        <taxon>Circaeasteraceae</taxon>
        <taxon>Kingdonia</taxon>
    </lineage>
</organism>
<feature type="domain" description="RNase H type-1" evidence="1">
    <location>
        <begin position="118"/>
        <end position="190"/>
    </location>
</feature>
<dbReference type="InterPro" id="IPR002156">
    <property type="entry name" value="RNaseH_domain"/>
</dbReference>
<dbReference type="AlphaFoldDB" id="A0A7J7KUX3"/>
<gene>
    <name evidence="3" type="ORF">GIB67_013560</name>
</gene>
<sequence>MAQELTFGEMLGLKMRFKTLLMSLMTLMGNEDHRVWKSDPQGKFTTTATFKEIKKKATTVWWHKVIFKSFVHPRVAACAWRICTNVLPIEDILMKRQVMTASSCKWKLPRFEEIKLYYDGASYGNPGTAGIGVTARDHNGEMINVLIKGLGVTTSYIAENYAIADALNCAVEKGWNKVWIESDSKIMVRSFVNYNVHWRVCAIWDKVKPKLVRVRLGLKLITISLVKVNARAHYQALQQLSTKLDGRPHYQAFRQLSIKARYEVHYHLIAKIDARAYHQALHQFSIQACYEVHYHIIVKVNARINLQALCQLLTHIQCGTQGRGHYQLIIKLISNEVLEVEVCLGVATYEKGFLHWLELSKQSDYPHIKNGEVKSIIGNCYHFADNECLVESLKSVVDMIGKLEKRTTTFSDVLQCFIEIYHKTYHSYYAIPSLKEHILGAIGKWVK</sequence>
<dbReference type="Pfam" id="PF13966">
    <property type="entry name" value="zf-RVT"/>
    <property type="match status" value="1"/>
</dbReference>
<evidence type="ECO:0000313" key="3">
    <source>
        <dbReference type="EMBL" id="KAF6134163.1"/>
    </source>
</evidence>
<dbReference type="EMBL" id="JACGCM010002890">
    <property type="protein sequence ID" value="KAF6134163.1"/>
    <property type="molecule type" value="Genomic_DNA"/>
</dbReference>
<feature type="domain" description="Reverse transcriptase zinc-binding" evidence="2">
    <location>
        <begin position="44"/>
        <end position="106"/>
    </location>
</feature>
<evidence type="ECO:0000259" key="1">
    <source>
        <dbReference type="Pfam" id="PF13456"/>
    </source>
</evidence>
<dbReference type="Proteomes" id="UP000541444">
    <property type="component" value="Unassembled WGS sequence"/>
</dbReference>
<keyword evidence="4" id="KW-1185">Reference proteome</keyword>
<dbReference type="PANTHER" id="PTHR47723:SF19">
    <property type="entry name" value="POLYNUCLEOTIDYL TRANSFERASE, RIBONUCLEASE H-LIKE SUPERFAMILY PROTEIN"/>
    <property type="match status" value="1"/>
</dbReference>
<accession>A0A7J7KUX3</accession>
<name>A0A7J7KUX3_9MAGN</name>
<dbReference type="PANTHER" id="PTHR47723">
    <property type="entry name" value="OS05G0353850 PROTEIN"/>
    <property type="match status" value="1"/>
</dbReference>
<proteinExistence type="predicted"/>
<protein>
    <recommendedName>
        <fullName evidence="5">RNase H type-1 domain-containing protein</fullName>
    </recommendedName>
</protein>
<evidence type="ECO:0000259" key="2">
    <source>
        <dbReference type="Pfam" id="PF13966"/>
    </source>
</evidence>
<dbReference type="InterPro" id="IPR053151">
    <property type="entry name" value="RNase_H-like"/>
</dbReference>
<dbReference type="GO" id="GO:0003676">
    <property type="term" value="F:nucleic acid binding"/>
    <property type="evidence" value="ECO:0007669"/>
    <property type="project" value="InterPro"/>
</dbReference>
<evidence type="ECO:0000313" key="4">
    <source>
        <dbReference type="Proteomes" id="UP000541444"/>
    </source>
</evidence>
<dbReference type="CDD" id="cd06222">
    <property type="entry name" value="RNase_H_like"/>
    <property type="match status" value="1"/>
</dbReference>
<evidence type="ECO:0008006" key="5">
    <source>
        <dbReference type="Google" id="ProtNLM"/>
    </source>
</evidence>
<dbReference type="GO" id="GO:0004523">
    <property type="term" value="F:RNA-DNA hybrid ribonuclease activity"/>
    <property type="evidence" value="ECO:0007669"/>
    <property type="project" value="InterPro"/>
</dbReference>
<comment type="caution">
    <text evidence="3">The sequence shown here is derived from an EMBL/GenBank/DDBJ whole genome shotgun (WGS) entry which is preliminary data.</text>
</comment>
<dbReference type="OrthoDB" id="1938131at2759"/>
<dbReference type="InterPro" id="IPR026960">
    <property type="entry name" value="RVT-Znf"/>
</dbReference>
<reference evidence="3 4" key="1">
    <citation type="journal article" date="2020" name="IScience">
        <title>Genome Sequencing of the Endangered Kingdonia uniflora (Circaeasteraceae, Ranunculales) Reveals Potential Mechanisms of Evolutionary Specialization.</title>
        <authorList>
            <person name="Sun Y."/>
            <person name="Deng T."/>
            <person name="Zhang A."/>
            <person name="Moore M.J."/>
            <person name="Landis J.B."/>
            <person name="Lin N."/>
            <person name="Zhang H."/>
            <person name="Zhang X."/>
            <person name="Huang J."/>
            <person name="Zhang X."/>
            <person name="Sun H."/>
            <person name="Wang H."/>
        </authorList>
    </citation>
    <scope>NUCLEOTIDE SEQUENCE [LARGE SCALE GENOMIC DNA]</scope>
    <source>
        <strain evidence="3">TB1705</strain>
        <tissue evidence="3">Leaf</tissue>
    </source>
</reference>
<dbReference type="Pfam" id="PF13456">
    <property type="entry name" value="RVT_3"/>
    <property type="match status" value="1"/>
</dbReference>
<dbReference type="InterPro" id="IPR036397">
    <property type="entry name" value="RNaseH_sf"/>
</dbReference>
<dbReference type="InterPro" id="IPR012337">
    <property type="entry name" value="RNaseH-like_sf"/>
</dbReference>
<dbReference type="SUPFAM" id="SSF53098">
    <property type="entry name" value="Ribonuclease H-like"/>
    <property type="match status" value="1"/>
</dbReference>
<dbReference type="InterPro" id="IPR044730">
    <property type="entry name" value="RNase_H-like_dom_plant"/>
</dbReference>
<dbReference type="Gene3D" id="3.30.420.10">
    <property type="entry name" value="Ribonuclease H-like superfamily/Ribonuclease H"/>
    <property type="match status" value="1"/>
</dbReference>